<accession>A0A323UX07</accession>
<keyword evidence="3 5" id="KW-0808">Transferase</keyword>
<dbReference type="Proteomes" id="UP000248259">
    <property type="component" value="Unassembled WGS sequence"/>
</dbReference>
<evidence type="ECO:0000313" key="5">
    <source>
        <dbReference type="EMBL" id="PZA16160.1"/>
    </source>
</evidence>
<dbReference type="OrthoDB" id="9771846at2"/>
<dbReference type="RefSeq" id="WP_110525064.1">
    <property type="nucleotide sequence ID" value="NZ_QKOE01000008.1"/>
</dbReference>
<dbReference type="PANTHER" id="PTHR43179:SF12">
    <property type="entry name" value="GALACTOFURANOSYLTRANSFERASE GLFT2"/>
    <property type="match status" value="1"/>
</dbReference>
<feature type="domain" description="Glycosyltransferase 2-like" evidence="4">
    <location>
        <begin position="6"/>
        <end position="121"/>
    </location>
</feature>
<comment type="similarity">
    <text evidence="1">Belongs to the glycosyltransferase 2 family.</text>
</comment>
<name>A0A323UX07_9RHOO</name>
<reference evidence="5 6" key="1">
    <citation type="submission" date="2018-06" db="EMBL/GenBank/DDBJ databases">
        <title>Azoarcus communis strain SWub3 genome.</title>
        <authorList>
            <person name="Zorraquino Salvo V."/>
            <person name="Toubiana D."/>
            <person name="Blumwald E."/>
        </authorList>
    </citation>
    <scope>NUCLEOTIDE SEQUENCE [LARGE SCALE GENOMIC DNA]</scope>
    <source>
        <strain evidence="5 6">SWub3</strain>
    </source>
</reference>
<dbReference type="CDD" id="cd02526">
    <property type="entry name" value="GT2_RfbF_like"/>
    <property type="match status" value="1"/>
</dbReference>
<dbReference type="GO" id="GO:0016757">
    <property type="term" value="F:glycosyltransferase activity"/>
    <property type="evidence" value="ECO:0007669"/>
    <property type="project" value="UniProtKB-KW"/>
</dbReference>
<dbReference type="SUPFAM" id="SSF53448">
    <property type="entry name" value="Nucleotide-diphospho-sugar transferases"/>
    <property type="match status" value="1"/>
</dbReference>
<dbReference type="InterPro" id="IPR001173">
    <property type="entry name" value="Glyco_trans_2-like"/>
</dbReference>
<evidence type="ECO:0000256" key="3">
    <source>
        <dbReference type="ARBA" id="ARBA00022679"/>
    </source>
</evidence>
<comment type="caution">
    <text evidence="5">The sequence shown here is derived from an EMBL/GenBank/DDBJ whole genome shotgun (WGS) entry which is preliminary data.</text>
</comment>
<dbReference type="AlphaFoldDB" id="A0A323UX07"/>
<keyword evidence="6" id="KW-1185">Reference proteome</keyword>
<dbReference type="Gene3D" id="3.90.550.10">
    <property type="entry name" value="Spore Coat Polysaccharide Biosynthesis Protein SpsA, Chain A"/>
    <property type="match status" value="1"/>
</dbReference>
<dbReference type="InterPro" id="IPR029044">
    <property type="entry name" value="Nucleotide-diphossugar_trans"/>
</dbReference>
<dbReference type="PANTHER" id="PTHR43179">
    <property type="entry name" value="RHAMNOSYLTRANSFERASE WBBL"/>
    <property type="match status" value="1"/>
</dbReference>
<gene>
    <name evidence="5" type="ORF">DNK49_12635</name>
</gene>
<evidence type="ECO:0000256" key="2">
    <source>
        <dbReference type="ARBA" id="ARBA00022676"/>
    </source>
</evidence>
<dbReference type="NCBIfam" id="TIGR01556">
    <property type="entry name" value="rhamnosyltran"/>
    <property type="match status" value="1"/>
</dbReference>
<evidence type="ECO:0000313" key="6">
    <source>
        <dbReference type="Proteomes" id="UP000248259"/>
    </source>
</evidence>
<dbReference type="EMBL" id="QKOE01000008">
    <property type="protein sequence ID" value="PZA16160.1"/>
    <property type="molecule type" value="Genomic_DNA"/>
</dbReference>
<dbReference type="InterPro" id="IPR006446">
    <property type="entry name" value="RhaTrfase"/>
</dbReference>
<sequence>MIVAVVVTYLPDHHALQRLLAAMLLQVDRIVVVDNGSIQAGTELAGWLDVHFPGRGDALVFVPLGRNFGIAAAQNRGIAHARQLGARYVLLSDQDSLPAADMVARLKAAVESRRDAGLRVAAVGPRYVDERQNNPPPFIRVSGMRVERVPCTCPDAIVEVDYLIASGCLIPMETLDAVGDMAEALFIDYVDIEWGLRAAHHGYQSFGVCSAGMRHDLGETPVRFLGRQIPMHSPLRHYYHVRNAIWLYRQTWPRRDWKLADGWRLLLKYGFYSVFGKPWWKHWQMMSLGVWHGLTGRMGPYR</sequence>
<protein>
    <submittedName>
        <fullName evidence="5">Glycosyltransferase family 2 protein</fullName>
    </submittedName>
</protein>
<dbReference type="Pfam" id="PF00535">
    <property type="entry name" value="Glycos_transf_2"/>
    <property type="match status" value="1"/>
</dbReference>
<proteinExistence type="inferred from homology"/>
<keyword evidence="2" id="KW-0328">Glycosyltransferase</keyword>
<evidence type="ECO:0000259" key="4">
    <source>
        <dbReference type="Pfam" id="PF00535"/>
    </source>
</evidence>
<organism evidence="5 6">
    <name type="scientific">Parazoarcus communis SWub3 = DSM 12120</name>
    <dbReference type="NCBI Taxonomy" id="1121029"/>
    <lineage>
        <taxon>Bacteria</taxon>
        <taxon>Pseudomonadati</taxon>
        <taxon>Pseudomonadota</taxon>
        <taxon>Betaproteobacteria</taxon>
        <taxon>Rhodocyclales</taxon>
        <taxon>Zoogloeaceae</taxon>
        <taxon>Parazoarcus</taxon>
    </lineage>
</organism>
<evidence type="ECO:0000256" key="1">
    <source>
        <dbReference type="ARBA" id="ARBA00006739"/>
    </source>
</evidence>